<name>A0A5M3ZCZ0_ASPTE</name>
<gene>
    <name evidence="3" type="ORF">ATEIFO6365_0010024000</name>
</gene>
<dbReference type="Proteomes" id="UP000452235">
    <property type="component" value="Unassembled WGS sequence"/>
</dbReference>
<dbReference type="PANTHER" id="PTHR11360">
    <property type="entry name" value="MONOCARBOXYLATE TRANSPORTER"/>
    <property type="match status" value="1"/>
</dbReference>
<dbReference type="PANTHER" id="PTHR11360:SF319">
    <property type="entry name" value="MAJOR FACILITATOR SUPERFAMILY (MFS) PROFILE DOMAIN-CONTAINING PROTEIN"/>
    <property type="match status" value="1"/>
</dbReference>
<dbReference type="InterPro" id="IPR050327">
    <property type="entry name" value="Proton-linked_MCT"/>
</dbReference>
<comment type="subcellular location">
    <subcellularLocation>
        <location evidence="1">Membrane</location>
        <topology evidence="1">Multi-pass membrane protein</topology>
    </subcellularLocation>
</comment>
<dbReference type="OrthoDB" id="6499973at2759"/>
<reference evidence="3 4" key="1">
    <citation type="submission" date="2020-01" db="EMBL/GenBank/DDBJ databases">
        <title>Aspergillus terreus IFO 6365 whole genome shotgun sequence.</title>
        <authorList>
            <person name="Kanamasa S."/>
            <person name="Takahashi H."/>
        </authorList>
    </citation>
    <scope>NUCLEOTIDE SEQUENCE [LARGE SCALE GENOMIC DNA]</scope>
    <source>
        <strain evidence="3 4">IFO 6365</strain>
    </source>
</reference>
<dbReference type="AlphaFoldDB" id="A0A5M3ZCZ0"/>
<dbReference type="GO" id="GO:0022857">
    <property type="term" value="F:transmembrane transporter activity"/>
    <property type="evidence" value="ECO:0007669"/>
    <property type="project" value="InterPro"/>
</dbReference>
<dbReference type="Gene3D" id="1.20.1250.20">
    <property type="entry name" value="MFS general substrate transporter like domains"/>
    <property type="match status" value="2"/>
</dbReference>
<organism evidence="3 4">
    <name type="scientific">Aspergillus terreus</name>
    <dbReference type="NCBI Taxonomy" id="33178"/>
    <lineage>
        <taxon>Eukaryota</taxon>
        <taxon>Fungi</taxon>
        <taxon>Dikarya</taxon>
        <taxon>Ascomycota</taxon>
        <taxon>Pezizomycotina</taxon>
        <taxon>Eurotiomycetes</taxon>
        <taxon>Eurotiomycetidae</taxon>
        <taxon>Eurotiales</taxon>
        <taxon>Aspergillaceae</taxon>
        <taxon>Aspergillus</taxon>
        <taxon>Aspergillus subgen. Circumdati</taxon>
    </lineage>
</organism>
<proteinExistence type="inferred from homology"/>
<dbReference type="EMBL" id="BLJY01000010">
    <property type="protein sequence ID" value="GFF19467.1"/>
    <property type="molecule type" value="Genomic_DNA"/>
</dbReference>
<dbReference type="VEuPathDB" id="FungiDB:ATEG_08709"/>
<dbReference type="CDD" id="cd17352">
    <property type="entry name" value="MFS_MCT_SLC16"/>
    <property type="match status" value="1"/>
</dbReference>
<comment type="caution">
    <text evidence="3">The sequence shown here is derived from an EMBL/GenBank/DDBJ whole genome shotgun (WGS) entry which is preliminary data.</text>
</comment>
<dbReference type="InterPro" id="IPR020846">
    <property type="entry name" value="MFS_dom"/>
</dbReference>
<accession>A0A5M3ZCZ0</accession>
<comment type="similarity">
    <text evidence="2">Belongs to the major facilitator superfamily. Monocarboxylate porter (TC 2.A.1.13) family.</text>
</comment>
<evidence type="ECO:0000256" key="1">
    <source>
        <dbReference type="ARBA" id="ARBA00004141"/>
    </source>
</evidence>
<keyword evidence="4" id="KW-1185">Reference proteome</keyword>
<dbReference type="SUPFAM" id="SSF103473">
    <property type="entry name" value="MFS general substrate transporter"/>
    <property type="match status" value="1"/>
</dbReference>
<dbReference type="PRINTS" id="PR00173">
    <property type="entry name" value="EDTRNSPORT"/>
</dbReference>
<dbReference type="InterPro" id="IPR036259">
    <property type="entry name" value="MFS_trans_sf"/>
</dbReference>
<evidence type="ECO:0000313" key="3">
    <source>
        <dbReference type="EMBL" id="GFF19467.1"/>
    </source>
</evidence>
<dbReference type="PROSITE" id="PS50850">
    <property type="entry name" value="MFS"/>
    <property type="match status" value="1"/>
</dbReference>
<evidence type="ECO:0000313" key="4">
    <source>
        <dbReference type="Proteomes" id="UP000452235"/>
    </source>
</evidence>
<dbReference type="Pfam" id="PF07690">
    <property type="entry name" value="MFS_1"/>
    <property type="match status" value="1"/>
</dbReference>
<dbReference type="GO" id="GO:0016020">
    <property type="term" value="C:membrane"/>
    <property type="evidence" value="ECO:0007669"/>
    <property type="project" value="UniProtKB-SubCell"/>
</dbReference>
<sequence>MLSTVSEQTLASLDRSEVRMILADQEPGHHITSEKEPPNATGAGPAPDGGVRAWLVAAGAASVFFCTLGLANSFGTFEEYYLTHQLKGNTASAISWIGSLQSFLQFFSGMLGGPLFDRFGAQVFWPSAIAYIFALMMLSLCKTYWEAMLVQGVLMGLVMGFLQIPAFAAVSQYFDKKRAGALGLAVAGSSIGGVIMPIILSKGFNGSSLGFGWTVRVVAFVMLPFMGLSCVAIKSRVPPRKTHFFLLAPYKQPRFILLFTALFFMFIGMFTPMFYLTTYATTQGMSATLAGYLLALVNAASTFGRIVPGVLADKYGRFNTFAIGGVTTGILVFCMTNATNNAGLIVYAIFFGFCSGAIVSGASATFSSCPDNPQDIGTYMGMGMAISGLGALVGPPINGAILARYGGYFECCMFSGAMGVFGGLIAFAAKLTTKEGLLGLLESRWAPRSGGAETPSSGSSSTRLGLLSPSEELSRLRKIVARLKWKLPFLAEGYRLATQREAPAEVVAHAEIMFKLDFHEYYALLERALVHLLGVFGIAVSAAPKNAHGMGLHRYHANVIEALEARSSPLRGVFKTGDRLRQLRRAKELRNRWKTADLSQEDIKGDEFGFARNDRVSGLESYDLEKILADIFDALEDGYQLAETHAAQTDMSRSSQSQGAESEIDWDFIVDAMDWEAV</sequence>
<protein>
    <submittedName>
        <fullName evidence="3">Monocarboxylate permease-like protein</fullName>
    </submittedName>
</protein>
<dbReference type="InterPro" id="IPR011701">
    <property type="entry name" value="MFS"/>
</dbReference>
<evidence type="ECO:0000256" key="2">
    <source>
        <dbReference type="ARBA" id="ARBA00006727"/>
    </source>
</evidence>